<proteinExistence type="predicted"/>
<reference evidence="1 2" key="1">
    <citation type="submission" date="2020-03" db="EMBL/GenBank/DDBJ databases">
        <authorList>
            <person name="Pitt A."/>
            <person name="Hahn M.W."/>
        </authorList>
    </citation>
    <scope>NUCLEOTIDE SEQUENCE [LARGE SCALE GENOMIC DNA]</scope>
    <source>
        <strain evidence="1 2">5A-MARBSE</strain>
    </source>
</reference>
<evidence type="ECO:0008006" key="3">
    <source>
        <dbReference type="Google" id="ProtNLM"/>
    </source>
</evidence>
<protein>
    <recommendedName>
        <fullName evidence="3">EF-hand domain-containing protein</fullName>
    </recommendedName>
</protein>
<gene>
    <name evidence="1" type="ORF">G9H61_03125</name>
</gene>
<dbReference type="PROSITE" id="PS00018">
    <property type="entry name" value="EF_HAND_1"/>
    <property type="match status" value="1"/>
</dbReference>
<evidence type="ECO:0000313" key="2">
    <source>
        <dbReference type="Proteomes" id="UP001321186"/>
    </source>
</evidence>
<keyword evidence="2" id="KW-1185">Reference proteome</keyword>
<evidence type="ECO:0000313" key="1">
    <source>
        <dbReference type="EMBL" id="MCZ2474420.1"/>
    </source>
</evidence>
<comment type="caution">
    <text evidence="1">The sequence shown here is derived from an EMBL/GenBank/DDBJ whole genome shotgun (WGS) entry which is preliminary data.</text>
</comment>
<accession>A0ABT4JF60</accession>
<name>A0ABT4JF60_9BACT</name>
<dbReference type="Proteomes" id="UP001321186">
    <property type="component" value="Unassembled WGS sequence"/>
</dbReference>
<sequence length="197" mass="23426">MYNNEYLYFNWLGEFRSKDSDNSGRLDPRELNTKTSQLKNLKLKVEGKDFLLHEICKEFKGQFIEHLADAKINSCSLHWLEVEFGQIPTTFNDKLLNMGDKMLLIYDWQKFFEILDKSVEELGYQYSRKKLLYYDPTNHNGELTLHHKDNKFEYQNEYRILIAPTNQKAMMVYLPGLKSISQVVDTNDYMKISIKIE</sequence>
<dbReference type="EMBL" id="JAANOH010000001">
    <property type="protein sequence ID" value="MCZ2474420.1"/>
    <property type="molecule type" value="Genomic_DNA"/>
</dbReference>
<organism evidence="1 2">
    <name type="scientific">Aquirufa ecclesiirivi</name>
    <dbReference type="NCBI Taxonomy" id="2715124"/>
    <lineage>
        <taxon>Bacteria</taxon>
        <taxon>Pseudomonadati</taxon>
        <taxon>Bacteroidota</taxon>
        <taxon>Cytophagia</taxon>
        <taxon>Cytophagales</taxon>
        <taxon>Flectobacillaceae</taxon>
        <taxon>Aquirufa</taxon>
    </lineage>
</organism>
<dbReference type="InterPro" id="IPR018247">
    <property type="entry name" value="EF_Hand_1_Ca_BS"/>
</dbReference>